<dbReference type="PANTHER" id="PTHR40465">
    <property type="entry name" value="CHROMOSOME 1, WHOLE GENOME SHOTGUN SEQUENCE"/>
    <property type="match status" value="1"/>
</dbReference>
<organism evidence="4 5">
    <name type="scientific">Mycena pura</name>
    <dbReference type="NCBI Taxonomy" id="153505"/>
    <lineage>
        <taxon>Eukaryota</taxon>
        <taxon>Fungi</taxon>
        <taxon>Dikarya</taxon>
        <taxon>Basidiomycota</taxon>
        <taxon>Agaricomycotina</taxon>
        <taxon>Agaricomycetes</taxon>
        <taxon>Agaricomycetidae</taxon>
        <taxon>Agaricales</taxon>
        <taxon>Marasmiineae</taxon>
        <taxon>Mycenaceae</taxon>
        <taxon>Mycena</taxon>
    </lineage>
</organism>
<feature type="transmembrane region" description="Helical" evidence="2">
    <location>
        <begin position="45"/>
        <end position="70"/>
    </location>
</feature>
<evidence type="ECO:0000259" key="3">
    <source>
        <dbReference type="Pfam" id="PF20152"/>
    </source>
</evidence>
<dbReference type="InterPro" id="IPR045339">
    <property type="entry name" value="DUF6534"/>
</dbReference>
<accession>A0AAD6ULB7</accession>
<reference evidence="4" key="1">
    <citation type="submission" date="2023-03" db="EMBL/GenBank/DDBJ databases">
        <title>Massive genome expansion in bonnet fungi (Mycena s.s.) driven by repeated elements and novel gene families across ecological guilds.</title>
        <authorList>
            <consortium name="Lawrence Berkeley National Laboratory"/>
            <person name="Harder C.B."/>
            <person name="Miyauchi S."/>
            <person name="Viragh M."/>
            <person name="Kuo A."/>
            <person name="Thoen E."/>
            <person name="Andreopoulos B."/>
            <person name="Lu D."/>
            <person name="Skrede I."/>
            <person name="Drula E."/>
            <person name="Henrissat B."/>
            <person name="Morin E."/>
            <person name="Kohler A."/>
            <person name="Barry K."/>
            <person name="LaButti K."/>
            <person name="Morin E."/>
            <person name="Salamov A."/>
            <person name="Lipzen A."/>
            <person name="Mereny Z."/>
            <person name="Hegedus B."/>
            <person name="Baldrian P."/>
            <person name="Stursova M."/>
            <person name="Weitz H."/>
            <person name="Taylor A."/>
            <person name="Grigoriev I.V."/>
            <person name="Nagy L.G."/>
            <person name="Martin F."/>
            <person name="Kauserud H."/>
        </authorList>
    </citation>
    <scope>NUCLEOTIDE SEQUENCE</scope>
    <source>
        <strain evidence="4">9144</strain>
    </source>
</reference>
<name>A0AAD6ULB7_9AGAR</name>
<protein>
    <recommendedName>
        <fullName evidence="3">DUF6534 domain-containing protein</fullName>
    </recommendedName>
</protein>
<dbReference type="PANTHER" id="PTHR40465:SF1">
    <property type="entry name" value="DUF6534 DOMAIN-CONTAINING PROTEIN"/>
    <property type="match status" value="1"/>
</dbReference>
<evidence type="ECO:0000313" key="5">
    <source>
        <dbReference type="Proteomes" id="UP001219525"/>
    </source>
</evidence>
<feature type="transmembrane region" description="Helical" evidence="2">
    <location>
        <begin position="12"/>
        <end position="33"/>
    </location>
</feature>
<feature type="transmembrane region" description="Helical" evidence="2">
    <location>
        <begin position="76"/>
        <end position="95"/>
    </location>
</feature>
<evidence type="ECO:0000256" key="1">
    <source>
        <dbReference type="SAM" id="MobiDB-lite"/>
    </source>
</evidence>
<keyword evidence="2" id="KW-0812">Transmembrane</keyword>
<comment type="caution">
    <text evidence="4">The sequence shown here is derived from an EMBL/GenBank/DDBJ whole genome shotgun (WGS) entry which is preliminary data.</text>
</comment>
<proteinExistence type="predicted"/>
<gene>
    <name evidence="4" type="ORF">GGX14DRAFT_483759</name>
</gene>
<dbReference type="EMBL" id="JARJCW010000157">
    <property type="protein sequence ID" value="KAJ7190086.1"/>
    <property type="molecule type" value="Genomic_DNA"/>
</dbReference>
<evidence type="ECO:0000313" key="4">
    <source>
        <dbReference type="EMBL" id="KAJ7190086.1"/>
    </source>
</evidence>
<keyword evidence="2" id="KW-1133">Transmembrane helix</keyword>
<feature type="domain" description="DUF6534" evidence="3">
    <location>
        <begin position="151"/>
        <end position="234"/>
    </location>
</feature>
<sequence length="379" mass="42334">MASVALTYGPILFGGAVAFMLSGVVAVQCIIFFKLYPDESSLKIAIVAAVWTLDVAQTSLIIASLFSYFIVHFGDLAFSAMQTCVVHLFYAAKIFRSSQKNWYITLPIVCLALLRLLSATGAVVEILRYRRWTAFASGFPRFLFTMGLTLSAATDAIITLCLMYYLRKIRRRSATSVMKGVLDTLTLYTLENGLVTWYVPCWLISRSSIALSLHFVIGKLYPNSLLVLLNTRKSLRQSYASDCGYVNREPDTAQQLAAYYKLFPHRAPHPSYSSDSQRTLTTPSPTYAYAGPGCRPSFMVPEKPPVQVKVERTVVRTRYQERKRRSERLSIISDAPSFDLDEAAAADPRRYAYPKPTPVSSLPSTRSLGMSSLHLHTLP</sequence>
<feature type="region of interest" description="Disordered" evidence="1">
    <location>
        <begin position="349"/>
        <end position="379"/>
    </location>
</feature>
<keyword evidence="2" id="KW-0472">Membrane</keyword>
<keyword evidence="5" id="KW-1185">Reference proteome</keyword>
<feature type="transmembrane region" description="Helical" evidence="2">
    <location>
        <begin position="102"/>
        <end position="124"/>
    </location>
</feature>
<feature type="compositionally biased region" description="Polar residues" evidence="1">
    <location>
        <begin position="358"/>
        <end position="370"/>
    </location>
</feature>
<dbReference type="Pfam" id="PF20152">
    <property type="entry name" value="DUF6534"/>
    <property type="match status" value="1"/>
</dbReference>
<dbReference type="Proteomes" id="UP001219525">
    <property type="component" value="Unassembled WGS sequence"/>
</dbReference>
<feature type="transmembrane region" description="Helical" evidence="2">
    <location>
        <begin position="144"/>
        <end position="166"/>
    </location>
</feature>
<dbReference type="AlphaFoldDB" id="A0AAD6ULB7"/>
<evidence type="ECO:0000256" key="2">
    <source>
        <dbReference type="SAM" id="Phobius"/>
    </source>
</evidence>